<dbReference type="Gene3D" id="2.40.110.10">
    <property type="entry name" value="Butyryl-CoA Dehydrogenase, subunit A, domain 2"/>
    <property type="match status" value="1"/>
</dbReference>
<evidence type="ECO:0000259" key="3">
    <source>
        <dbReference type="Pfam" id="PF02771"/>
    </source>
</evidence>
<dbReference type="InterPro" id="IPR054617">
    <property type="entry name" value="HsaA"/>
</dbReference>
<dbReference type="Proteomes" id="UP000807309">
    <property type="component" value="Unassembled WGS sequence"/>
</dbReference>
<organism evidence="5 6">
    <name type="scientific">Nocardia abscessus</name>
    <dbReference type="NCBI Taxonomy" id="120957"/>
    <lineage>
        <taxon>Bacteria</taxon>
        <taxon>Bacillati</taxon>
        <taxon>Actinomycetota</taxon>
        <taxon>Actinomycetes</taxon>
        <taxon>Mycobacteriales</taxon>
        <taxon>Nocardiaceae</taxon>
        <taxon>Nocardia</taxon>
    </lineage>
</organism>
<dbReference type="Gene3D" id="1.20.140.10">
    <property type="entry name" value="Butyryl-CoA Dehydrogenase, subunit A, domain 3"/>
    <property type="match status" value="1"/>
</dbReference>
<dbReference type="Pfam" id="PF02771">
    <property type="entry name" value="Acyl-CoA_dh_N"/>
    <property type="match status" value="1"/>
</dbReference>
<dbReference type="PANTHER" id="PTHR48083">
    <property type="entry name" value="MEDIUM-CHAIN SPECIFIC ACYL-COA DEHYDROGENASE, MITOCHONDRIAL-RELATED"/>
    <property type="match status" value="1"/>
</dbReference>
<proteinExistence type="inferred from homology"/>
<dbReference type="PANTHER" id="PTHR48083:SF19">
    <property type="entry name" value="FLAVIN-DEPENDENT MONOOXYGENASE, OXYGENASE SUBUNIT HSAA"/>
    <property type="match status" value="1"/>
</dbReference>
<evidence type="ECO:0000259" key="4">
    <source>
        <dbReference type="Pfam" id="PF08028"/>
    </source>
</evidence>
<dbReference type="NCBIfam" id="NF045629">
    <property type="entry name" value="monooxsub_HsaA"/>
    <property type="match status" value="1"/>
</dbReference>
<reference evidence="5 6" key="1">
    <citation type="submission" date="2020-10" db="EMBL/GenBank/DDBJ databases">
        <title>Identification of Nocardia species via Next-generation sequencing and recognition of intraspecies genetic diversity.</title>
        <authorList>
            <person name="Li P."/>
            <person name="Li P."/>
            <person name="Lu B."/>
        </authorList>
    </citation>
    <scope>NUCLEOTIDE SEQUENCE [LARGE SCALE GENOMIC DNA]</scope>
    <source>
        <strain evidence="5 6">N-11</strain>
    </source>
</reference>
<evidence type="ECO:0000313" key="5">
    <source>
        <dbReference type="EMBL" id="MBF6228465.1"/>
    </source>
</evidence>
<comment type="similarity">
    <text evidence="2">Belongs to the HpaH/HsaA monooxygenase family.</text>
</comment>
<dbReference type="SUPFAM" id="SSF56645">
    <property type="entry name" value="Acyl-CoA dehydrogenase NM domain-like"/>
    <property type="match status" value="1"/>
</dbReference>
<sequence>MTDDATTAVLAAVGELLPTLSKRAPDTEQARRIPVESLTELTATGFFGLLRPRRYGGHEAHPAVFYTAVAELASACGSTGWVASVLGVSPWNIALFDSRAQDEVWGADTDTLICSSYAMTGTAVPVEGGYRLSGTWGFASGCDHARWALLGAKVVVDGEPVDSCTFLVPADDYTVTDVWQAIGLRGTGSNDIHVEEVFVPAHRMLGADAVTACRTPGQQVNGAALYRIPFGCLHTSAITAAIVGMARGGYRAHLEQQRDRVRAALPGDARKDTGYSGDAFRHDPATLERIAVAATEIDAAWRQLTHNIDELCVLAEAEKPIGPRDRLRLRRDQVRGTERAVAAMDRLFENSGGRALRPDSAVQRFWRDVHGGRAHAANDPERVYRMFAAAELAAVSEARNP</sequence>
<dbReference type="GO" id="GO:0004497">
    <property type="term" value="F:monooxygenase activity"/>
    <property type="evidence" value="ECO:0007669"/>
    <property type="project" value="UniProtKB-KW"/>
</dbReference>
<dbReference type="InterPro" id="IPR009100">
    <property type="entry name" value="AcylCoA_DH/oxidase_NM_dom_sf"/>
</dbReference>
<keyword evidence="1" id="KW-0560">Oxidoreductase</keyword>
<gene>
    <name evidence="5" type="ORF">IU470_25585</name>
</gene>
<dbReference type="InterPro" id="IPR050741">
    <property type="entry name" value="Acyl-CoA_dehydrogenase"/>
</dbReference>
<dbReference type="InterPro" id="IPR013107">
    <property type="entry name" value="Acyl-CoA_DH_C"/>
</dbReference>
<evidence type="ECO:0000256" key="1">
    <source>
        <dbReference type="ARBA" id="ARBA00023002"/>
    </source>
</evidence>
<dbReference type="RefSeq" id="WP_195035368.1">
    <property type="nucleotide sequence ID" value="NZ_JADLRE010000022.1"/>
</dbReference>
<dbReference type="EMBL" id="JADLRE010000022">
    <property type="protein sequence ID" value="MBF6228465.1"/>
    <property type="molecule type" value="Genomic_DNA"/>
</dbReference>
<feature type="domain" description="Acyl-CoA dehydrogenase/oxidase N-terminal" evidence="3">
    <location>
        <begin position="22"/>
        <end position="105"/>
    </location>
</feature>
<protein>
    <submittedName>
        <fullName evidence="5">Flavin-dependent monooxygenase</fullName>
    </submittedName>
</protein>
<dbReference type="InterPro" id="IPR046373">
    <property type="entry name" value="Acyl-CoA_Oxase/DH_mid-dom_sf"/>
</dbReference>
<dbReference type="InterPro" id="IPR013786">
    <property type="entry name" value="AcylCoA_DH/ox_N"/>
</dbReference>
<feature type="domain" description="Acyl-CoA dehydrogenase C-terminal" evidence="4">
    <location>
        <begin position="238"/>
        <end position="379"/>
    </location>
</feature>
<evidence type="ECO:0000313" key="6">
    <source>
        <dbReference type="Proteomes" id="UP000807309"/>
    </source>
</evidence>
<keyword evidence="5" id="KW-0503">Monooxygenase</keyword>
<name>A0ABS0CDN1_9NOCA</name>
<evidence type="ECO:0000256" key="2">
    <source>
        <dbReference type="ARBA" id="ARBA00049661"/>
    </source>
</evidence>
<dbReference type="Pfam" id="PF08028">
    <property type="entry name" value="Acyl-CoA_dh_2"/>
    <property type="match status" value="1"/>
</dbReference>
<comment type="caution">
    <text evidence="5">The sequence shown here is derived from an EMBL/GenBank/DDBJ whole genome shotgun (WGS) entry which is preliminary data.</text>
</comment>
<dbReference type="InterPro" id="IPR037069">
    <property type="entry name" value="AcylCoA_DH/ox_N_sf"/>
</dbReference>
<dbReference type="InterPro" id="IPR036250">
    <property type="entry name" value="AcylCo_DH-like_C"/>
</dbReference>
<dbReference type="Gene3D" id="1.10.540.10">
    <property type="entry name" value="Acyl-CoA dehydrogenase/oxidase, N-terminal domain"/>
    <property type="match status" value="1"/>
</dbReference>
<keyword evidence="6" id="KW-1185">Reference proteome</keyword>
<accession>A0ABS0CDN1</accession>
<dbReference type="SUPFAM" id="SSF47203">
    <property type="entry name" value="Acyl-CoA dehydrogenase C-terminal domain-like"/>
    <property type="match status" value="1"/>
</dbReference>
<dbReference type="PIRSF" id="PIRSF016578">
    <property type="entry name" value="HsaA"/>
    <property type="match status" value="1"/>
</dbReference>